<dbReference type="EC" id="3.5.1.99" evidence="3"/>
<proteinExistence type="inferred from homology"/>
<comment type="catalytic activity">
    <reaction evidence="30">
        <text>N-(5Z,8Z,11Z,14Z)-eicosatetraenoyl-glycine + H2O = (5Z,8Z,11Z,14Z)-eicosatetraenoate + glycine</text>
        <dbReference type="Rhea" id="RHEA:64108"/>
        <dbReference type="ChEBI" id="CHEBI:15377"/>
        <dbReference type="ChEBI" id="CHEBI:32395"/>
        <dbReference type="ChEBI" id="CHEBI:57305"/>
        <dbReference type="ChEBI" id="CHEBI:59002"/>
    </reaction>
    <physiologicalReaction direction="left-to-right" evidence="30">
        <dbReference type="Rhea" id="RHEA:64109"/>
    </physiologicalReaction>
</comment>
<evidence type="ECO:0000256" key="17">
    <source>
        <dbReference type="ARBA" id="ARBA00051200"/>
    </source>
</evidence>
<evidence type="ECO:0000256" key="26">
    <source>
        <dbReference type="ARBA" id="ARBA00052458"/>
    </source>
</evidence>
<dbReference type="Proteomes" id="UP001311232">
    <property type="component" value="Unassembled WGS sequence"/>
</dbReference>
<evidence type="ECO:0000256" key="18">
    <source>
        <dbReference type="ARBA" id="ARBA00051311"/>
    </source>
</evidence>
<comment type="catalytic activity">
    <reaction evidence="31">
        <text>(11Z,14Z,17Z)-eicosatrienamide + H2O = (11Z,14Z,17Z)-eicosatrienoate + NH4(+)</text>
        <dbReference type="Rhea" id="RHEA:63000"/>
        <dbReference type="ChEBI" id="CHEBI:15377"/>
        <dbReference type="ChEBI" id="CHEBI:28938"/>
        <dbReference type="ChEBI" id="CHEBI:77223"/>
        <dbReference type="ChEBI" id="CHEBI:146164"/>
    </reaction>
    <physiologicalReaction direction="left-to-right" evidence="31">
        <dbReference type="Rhea" id="RHEA:63001"/>
    </physiologicalReaction>
</comment>
<evidence type="ECO:0000256" key="24">
    <source>
        <dbReference type="ARBA" id="ARBA00052337"/>
    </source>
</evidence>
<evidence type="ECO:0000256" key="37">
    <source>
        <dbReference type="ARBA" id="ARBA00077216"/>
    </source>
</evidence>
<comment type="catalytic activity">
    <reaction evidence="11">
        <text>N-(5Z,8Z,11Z,14Z-eicosatetraenoyl)-ethanolamine + H2O = ethanolamine + (5Z,8Z,11Z,14Z)-eicosatetraenoate</text>
        <dbReference type="Rhea" id="RHEA:26136"/>
        <dbReference type="ChEBI" id="CHEBI:2700"/>
        <dbReference type="ChEBI" id="CHEBI:15377"/>
        <dbReference type="ChEBI" id="CHEBI:32395"/>
        <dbReference type="ChEBI" id="CHEBI:57603"/>
        <dbReference type="EC" id="3.5.1.99"/>
    </reaction>
    <physiologicalReaction direction="left-to-right" evidence="11">
        <dbReference type="Rhea" id="RHEA:26137"/>
    </physiologicalReaction>
</comment>
<evidence type="ECO:0000256" key="7">
    <source>
        <dbReference type="ARBA" id="ARBA00023098"/>
    </source>
</evidence>
<sequence>MEALQDLVKGIKIESQTAALLTSAACGLGALVVIVRTVSEHRAAKDKIQRARIRRTESLQRAEQEVLRYRQSHPSSDPAAILSLSLPELTKQLREGSLCPEEVFYSYMQKTLAVHKNLNCCTEILLESFDQLKRVDSNKEGLLYGIPVSIKDNVSYKNYDCTCGVIINLNQPAKKDSVIVEVLKKQGAIPFVKTNLPQALLNYDCSNPIFGQTVNPYNPQKTSGGSSGGEGALIGGGGSILGIGSDIGGSIRIPASFCGICGFKPTTGRLSSQGIVPIYRGQKCVLSSPGPLARDVDSLALCMQALLCDHMFSLDPTVPPLPFNLEMYQSSKPLRIGYFENDGYSQPSPSVIRSLREVKALLEHAGHTLVPYEPLRVNQVASKLIIRGVFSDGTTSMLQKLKGGPLDPCLRPQVKLYSVPKWLKRILVFLLKPFSPRIPSVLSALCGVSTIPEIWKLHAAVEDYISETVAHWRKHNIDVLLCPMIGPAFNLLYCGRLTSLSSLTMLYNLLNFPAGAVPVSTVTAQDEEELKHFRGIYQDSWDKLHKQAVTGAEGLPLAVQCVALPWRDELCLRFMKEVEQLVKHKKN</sequence>
<evidence type="ECO:0000256" key="16">
    <source>
        <dbReference type="ARBA" id="ARBA00050992"/>
    </source>
</evidence>
<evidence type="ECO:0000256" key="15">
    <source>
        <dbReference type="ARBA" id="ARBA00050766"/>
    </source>
</evidence>
<comment type="catalytic activity">
    <reaction evidence="13">
        <text>(11Z,14Z)-eicosadienamide + H2O = (11Z,14Z)-eicosadienoate + NH4(+)</text>
        <dbReference type="Rhea" id="RHEA:63004"/>
        <dbReference type="ChEBI" id="CHEBI:15377"/>
        <dbReference type="ChEBI" id="CHEBI:28938"/>
        <dbReference type="ChEBI" id="CHEBI:77220"/>
        <dbReference type="ChEBI" id="CHEBI:146165"/>
    </reaction>
    <physiologicalReaction direction="left-to-right" evidence="13">
        <dbReference type="Rhea" id="RHEA:63005"/>
    </physiologicalReaction>
</comment>
<feature type="domain" description="Amidase" evidence="40">
    <location>
        <begin position="105"/>
        <end position="572"/>
    </location>
</feature>
<dbReference type="EMBL" id="JAHHUM010000897">
    <property type="protein sequence ID" value="KAK5616254.1"/>
    <property type="molecule type" value="Genomic_DNA"/>
</dbReference>
<comment type="catalytic activity">
    <reaction evidence="18">
        <text>(11Z)-eicosenamide + H2O = (11Z)-eicosenoate + NH4(+)</text>
        <dbReference type="Rhea" id="RHEA:63120"/>
        <dbReference type="ChEBI" id="CHEBI:15377"/>
        <dbReference type="ChEBI" id="CHEBI:28938"/>
        <dbReference type="ChEBI" id="CHEBI:32426"/>
        <dbReference type="ChEBI" id="CHEBI:146167"/>
    </reaction>
    <physiologicalReaction direction="left-to-right" evidence="18">
        <dbReference type="Rhea" id="RHEA:63121"/>
    </physiologicalReaction>
</comment>
<feature type="binding site" evidence="39">
    <location>
        <position position="200"/>
    </location>
    <ligand>
        <name>substrate</name>
    </ligand>
</feature>
<feature type="binding site" evidence="39">
    <location>
        <position position="226"/>
    </location>
    <ligand>
        <name>substrate</name>
    </ligand>
</feature>
<comment type="catalytic activity">
    <reaction evidence="22">
        <text>N-docosanoyl-taurine + H2O = docosanoate + taurine</text>
        <dbReference type="Rhea" id="RHEA:63156"/>
        <dbReference type="ChEBI" id="CHEBI:15377"/>
        <dbReference type="ChEBI" id="CHEBI:23858"/>
        <dbReference type="ChEBI" id="CHEBI:146196"/>
        <dbReference type="ChEBI" id="CHEBI:507393"/>
    </reaction>
    <physiologicalReaction direction="left-to-right" evidence="22">
        <dbReference type="Rhea" id="RHEA:63157"/>
    </physiologicalReaction>
</comment>
<comment type="catalytic activity">
    <reaction evidence="24">
        <text>(9Z,12Z,15Z)-octadecatrienamide + H2O = (9Z,12Z,15Z)-octadecatrienoate + NH4(+)</text>
        <dbReference type="Rhea" id="RHEA:62976"/>
        <dbReference type="ChEBI" id="CHEBI:15377"/>
        <dbReference type="ChEBI" id="CHEBI:28938"/>
        <dbReference type="ChEBI" id="CHEBI:32387"/>
        <dbReference type="ChEBI" id="CHEBI:142684"/>
    </reaction>
    <physiologicalReaction direction="left-to-right" evidence="24">
        <dbReference type="Rhea" id="RHEA:62977"/>
    </physiologicalReaction>
</comment>
<dbReference type="PANTHER" id="PTHR45847">
    <property type="entry name" value="FATTY ACID AMIDE HYDROLASE"/>
    <property type="match status" value="1"/>
</dbReference>
<keyword evidence="7" id="KW-0443">Lipid metabolism</keyword>
<accession>A0AAV9S5J4</accession>
<feature type="active site" description="Charge relay system" evidence="38">
    <location>
        <position position="151"/>
    </location>
</feature>
<evidence type="ECO:0000256" key="32">
    <source>
        <dbReference type="ARBA" id="ARBA00052857"/>
    </source>
</evidence>
<dbReference type="Pfam" id="PF01425">
    <property type="entry name" value="Amidase"/>
    <property type="match status" value="1"/>
</dbReference>
<evidence type="ECO:0000256" key="31">
    <source>
        <dbReference type="ARBA" id="ARBA00052818"/>
    </source>
</evidence>
<comment type="catalytic activity">
    <reaction evidence="20">
        <text>N-octadecanoyl ethanolamine + H2O = octadecanoate + ethanolamine</text>
        <dbReference type="Rhea" id="RHEA:63124"/>
        <dbReference type="ChEBI" id="CHEBI:15377"/>
        <dbReference type="ChEBI" id="CHEBI:25629"/>
        <dbReference type="ChEBI" id="CHEBI:57603"/>
        <dbReference type="ChEBI" id="CHEBI:85299"/>
    </reaction>
    <physiologicalReaction direction="left-to-right" evidence="20">
        <dbReference type="Rhea" id="RHEA:63125"/>
    </physiologicalReaction>
</comment>
<dbReference type="InterPro" id="IPR036928">
    <property type="entry name" value="AS_sf"/>
</dbReference>
<keyword evidence="5" id="KW-0378">Hydrolase</keyword>
<evidence type="ECO:0000256" key="35">
    <source>
        <dbReference type="ARBA" id="ARBA00077111"/>
    </source>
</evidence>
<evidence type="ECO:0000256" key="28">
    <source>
        <dbReference type="ARBA" id="ARBA00052514"/>
    </source>
</evidence>
<organism evidence="41 42">
    <name type="scientific">Crenichthys baileyi</name>
    <name type="common">White River springfish</name>
    <dbReference type="NCBI Taxonomy" id="28760"/>
    <lineage>
        <taxon>Eukaryota</taxon>
        <taxon>Metazoa</taxon>
        <taxon>Chordata</taxon>
        <taxon>Craniata</taxon>
        <taxon>Vertebrata</taxon>
        <taxon>Euteleostomi</taxon>
        <taxon>Actinopterygii</taxon>
        <taxon>Neopterygii</taxon>
        <taxon>Teleostei</taxon>
        <taxon>Neoteleostei</taxon>
        <taxon>Acanthomorphata</taxon>
        <taxon>Ovalentaria</taxon>
        <taxon>Atherinomorphae</taxon>
        <taxon>Cyprinodontiformes</taxon>
        <taxon>Goodeidae</taxon>
        <taxon>Crenichthys</taxon>
    </lineage>
</organism>
<evidence type="ECO:0000256" key="13">
    <source>
        <dbReference type="ARBA" id="ARBA00050403"/>
    </source>
</evidence>
<comment type="catalytic activity">
    <reaction evidence="16">
        <text>N-(15Z-tetracosenoyl)-ethanolamine + H2O = (15Z)-tetracosenoate + ethanolamine</text>
        <dbReference type="Rhea" id="RHEA:63144"/>
        <dbReference type="ChEBI" id="CHEBI:15377"/>
        <dbReference type="ChEBI" id="CHEBI:32392"/>
        <dbReference type="ChEBI" id="CHEBI:57603"/>
        <dbReference type="ChEBI" id="CHEBI:146187"/>
    </reaction>
    <physiologicalReaction direction="left-to-right" evidence="16">
        <dbReference type="Rhea" id="RHEA:63145"/>
    </physiologicalReaction>
</comment>
<evidence type="ECO:0000256" key="8">
    <source>
        <dbReference type="ARBA" id="ARBA00047450"/>
    </source>
</evidence>
<comment type="catalytic activity">
    <reaction evidence="29">
        <text>N-tricosanoyl-taurine + H2O = tricosanoate + taurine</text>
        <dbReference type="Rhea" id="RHEA:63164"/>
        <dbReference type="ChEBI" id="CHEBI:15377"/>
        <dbReference type="ChEBI" id="CHEBI:79007"/>
        <dbReference type="ChEBI" id="CHEBI:146197"/>
        <dbReference type="ChEBI" id="CHEBI:507393"/>
    </reaction>
    <physiologicalReaction direction="left-to-right" evidence="29">
        <dbReference type="Rhea" id="RHEA:63165"/>
    </physiologicalReaction>
</comment>
<comment type="caution">
    <text evidence="41">The sequence shown here is derived from an EMBL/GenBank/DDBJ whole genome shotgun (WGS) entry which is preliminary data.</text>
</comment>
<dbReference type="PIRSF" id="PIRSF001221">
    <property type="entry name" value="Amidase_fungi"/>
    <property type="match status" value="1"/>
</dbReference>
<evidence type="ECO:0000256" key="6">
    <source>
        <dbReference type="ARBA" id="ARBA00022963"/>
    </source>
</evidence>
<reference evidence="41 42" key="1">
    <citation type="submission" date="2021-06" db="EMBL/GenBank/DDBJ databases">
        <authorList>
            <person name="Palmer J.M."/>
        </authorList>
    </citation>
    <scope>NUCLEOTIDE SEQUENCE [LARGE SCALE GENOMIC DNA]</scope>
    <source>
        <strain evidence="41 42">MEX-2019</strain>
        <tissue evidence="41">Muscle</tissue>
    </source>
</reference>
<comment type="catalytic activity">
    <reaction evidence="10">
        <text>N-(9Z-octadecenoyl) ethanolamine + H2O = ethanolamine + (9Z)-octadecenoate</text>
        <dbReference type="Rhea" id="RHEA:45060"/>
        <dbReference type="ChEBI" id="CHEBI:15377"/>
        <dbReference type="ChEBI" id="CHEBI:30823"/>
        <dbReference type="ChEBI" id="CHEBI:57603"/>
        <dbReference type="ChEBI" id="CHEBI:71466"/>
    </reaction>
    <physiologicalReaction direction="left-to-right" evidence="10">
        <dbReference type="Rhea" id="RHEA:45061"/>
    </physiologicalReaction>
</comment>
<dbReference type="InterPro" id="IPR023631">
    <property type="entry name" value="Amidase_dom"/>
</dbReference>
<evidence type="ECO:0000256" key="14">
    <source>
        <dbReference type="ARBA" id="ARBA00050481"/>
    </source>
</evidence>
<evidence type="ECO:0000256" key="10">
    <source>
        <dbReference type="ARBA" id="ARBA00048052"/>
    </source>
</evidence>
<comment type="catalytic activity">
    <reaction evidence="32">
        <text>(8Z,11Z,14Z)-eicosatrienamide + H2O = (8Z,11Z,14Z)-eicosatrienoate + NH4(+)</text>
        <dbReference type="Rhea" id="RHEA:62996"/>
        <dbReference type="ChEBI" id="CHEBI:15377"/>
        <dbReference type="ChEBI" id="CHEBI:28938"/>
        <dbReference type="ChEBI" id="CHEBI:71589"/>
        <dbReference type="ChEBI" id="CHEBI:146163"/>
    </reaction>
    <physiologicalReaction direction="left-to-right" evidence="32">
        <dbReference type="Rhea" id="RHEA:62997"/>
    </physiologicalReaction>
</comment>
<dbReference type="InterPro" id="IPR020556">
    <property type="entry name" value="Amidase_CS"/>
</dbReference>
<keyword evidence="4" id="KW-0597">Phosphoprotein</keyword>
<comment type="catalytic activity">
    <reaction evidence="27">
        <text>(6Z)-octadecenamide + H2O = (6Z)-octadecenoate + NH4(+)</text>
        <dbReference type="Rhea" id="RHEA:63008"/>
        <dbReference type="ChEBI" id="CHEBI:15377"/>
        <dbReference type="ChEBI" id="CHEBI:28938"/>
        <dbReference type="ChEBI" id="CHEBI:32375"/>
        <dbReference type="ChEBI" id="CHEBI:146168"/>
    </reaction>
    <physiologicalReaction direction="left-to-right" evidence="27">
        <dbReference type="Rhea" id="RHEA:63009"/>
    </physiologicalReaction>
</comment>
<comment type="catalytic activity">
    <reaction evidence="25">
        <text>(9Z,12Z)-octadecadienamide + H2O = (9Z,12Z)-octadecadienoate + NH4(+)</text>
        <dbReference type="Rhea" id="RHEA:63020"/>
        <dbReference type="ChEBI" id="CHEBI:15377"/>
        <dbReference type="ChEBI" id="CHEBI:28938"/>
        <dbReference type="ChEBI" id="CHEBI:30245"/>
        <dbReference type="ChEBI" id="CHEBI:82984"/>
    </reaction>
    <physiologicalReaction direction="left-to-right" evidence="25">
        <dbReference type="Rhea" id="RHEA:63021"/>
    </physiologicalReaction>
</comment>
<comment type="catalytic activity">
    <reaction evidence="15">
        <text>tetradecamide + H2O = tetradecanoate + NH4(+)</text>
        <dbReference type="Rhea" id="RHEA:62992"/>
        <dbReference type="ChEBI" id="CHEBI:15377"/>
        <dbReference type="ChEBI" id="CHEBI:28938"/>
        <dbReference type="ChEBI" id="CHEBI:30807"/>
        <dbReference type="ChEBI" id="CHEBI:137125"/>
    </reaction>
    <physiologicalReaction direction="left-to-right" evidence="15">
        <dbReference type="Rhea" id="RHEA:62993"/>
    </physiologicalReaction>
</comment>
<evidence type="ECO:0000256" key="5">
    <source>
        <dbReference type="ARBA" id="ARBA00022801"/>
    </source>
</evidence>
<comment type="catalytic activity">
    <reaction evidence="23">
        <text>N-(9Z-octadecenoyl)-taurine + H2O = taurine + (9Z)-octadecenoate</text>
        <dbReference type="Rhea" id="RHEA:63148"/>
        <dbReference type="ChEBI" id="CHEBI:15377"/>
        <dbReference type="ChEBI" id="CHEBI:30823"/>
        <dbReference type="ChEBI" id="CHEBI:146191"/>
        <dbReference type="ChEBI" id="CHEBI:507393"/>
    </reaction>
    <physiologicalReaction direction="left-to-right" evidence="23">
        <dbReference type="Rhea" id="RHEA:63149"/>
    </physiologicalReaction>
</comment>
<comment type="catalytic activity">
    <reaction evidence="12">
        <text>N-(5Z,8Z,11Z,14Z-eicosatetraenoyl)-L-serine + H2O = (5Z,8Z,11Z,14Z)-eicosatetraenoate + L-serine</text>
        <dbReference type="Rhea" id="RHEA:64116"/>
        <dbReference type="ChEBI" id="CHEBI:15377"/>
        <dbReference type="ChEBI" id="CHEBI:32395"/>
        <dbReference type="ChEBI" id="CHEBI:33384"/>
        <dbReference type="ChEBI" id="CHEBI:149697"/>
    </reaction>
    <physiologicalReaction direction="left-to-right" evidence="12">
        <dbReference type="Rhea" id="RHEA:64117"/>
    </physiologicalReaction>
</comment>
<name>A0AAV9S5J4_9TELE</name>
<protein>
    <recommendedName>
        <fullName evidence="34">Fatty-acid amide hydrolase 1</fullName>
        <ecNumber evidence="3">3.5.1.99</ecNumber>
    </recommendedName>
    <alternativeName>
        <fullName evidence="37">Anandamide amidohydrolase 1</fullName>
    </alternativeName>
    <alternativeName>
        <fullName evidence="35">Fatty acid ester hydrolase</fullName>
    </alternativeName>
    <alternativeName>
        <fullName evidence="36">Oleamide hydrolase 1</fullName>
    </alternativeName>
</protein>
<dbReference type="InterPro" id="IPR052096">
    <property type="entry name" value="Endocannabinoid_amidase"/>
</dbReference>
<comment type="catalytic activity">
    <reaction evidence="19">
        <text>N-(9Z-hexadecenoyl) ethanolamine + H2O = (9Z)-hexadecenoate + ethanolamine</text>
        <dbReference type="Rhea" id="RHEA:35563"/>
        <dbReference type="ChEBI" id="CHEBI:15377"/>
        <dbReference type="ChEBI" id="CHEBI:32372"/>
        <dbReference type="ChEBI" id="CHEBI:57603"/>
        <dbReference type="ChEBI" id="CHEBI:71465"/>
    </reaction>
    <physiologicalReaction direction="left-to-right" evidence="19">
        <dbReference type="Rhea" id="RHEA:35564"/>
    </physiologicalReaction>
</comment>
<evidence type="ECO:0000256" key="38">
    <source>
        <dbReference type="PIRSR" id="PIRSR001221-1"/>
    </source>
</evidence>
<dbReference type="FunFam" id="3.90.1300.10:FF:000001">
    <property type="entry name" value="Fatty-acid amide hydrolase 1"/>
    <property type="match status" value="1"/>
</dbReference>
<evidence type="ECO:0000256" key="27">
    <source>
        <dbReference type="ARBA" id="ARBA00052512"/>
    </source>
</evidence>
<dbReference type="GO" id="GO:0009062">
    <property type="term" value="P:fatty acid catabolic process"/>
    <property type="evidence" value="ECO:0007669"/>
    <property type="project" value="TreeGrafter"/>
</dbReference>
<evidence type="ECO:0000256" key="12">
    <source>
        <dbReference type="ARBA" id="ARBA00050294"/>
    </source>
</evidence>
<evidence type="ECO:0000256" key="4">
    <source>
        <dbReference type="ARBA" id="ARBA00022553"/>
    </source>
</evidence>
<dbReference type="SUPFAM" id="SSF75304">
    <property type="entry name" value="Amidase signature (AS) enzymes"/>
    <property type="match status" value="1"/>
</dbReference>
<gene>
    <name evidence="41" type="ORF">CRENBAI_015162</name>
</gene>
<evidence type="ECO:0000313" key="41">
    <source>
        <dbReference type="EMBL" id="KAK5616254.1"/>
    </source>
</evidence>
<keyword evidence="42" id="KW-1185">Reference proteome</keyword>
<evidence type="ECO:0000256" key="30">
    <source>
        <dbReference type="ARBA" id="ARBA00052709"/>
    </source>
</evidence>
<feature type="active site" description="Acyl-ester intermediate" evidence="38">
    <location>
        <position position="250"/>
    </location>
</feature>
<comment type="catalytic activity">
    <reaction evidence="33">
        <text>(15Z)-tetracosenamide + H2O = (15Z)-tetracosenoate + NH4(+)</text>
        <dbReference type="Rhea" id="RHEA:63028"/>
        <dbReference type="ChEBI" id="CHEBI:15377"/>
        <dbReference type="ChEBI" id="CHEBI:28938"/>
        <dbReference type="ChEBI" id="CHEBI:32392"/>
        <dbReference type="ChEBI" id="CHEBI:146166"/>
    </reaction>
    <physiologicalReaction direction="left-to-right" evidence="33">
        <dbReference type="Rhea" id="RHEA:63029"/>
    </physiologicalReaction>
</comment>
<evidence type="ECO:0000256" key="1">
    <source>
        <dbReference type="ARBA" id="ARBA00000208"/>
    </source>
</evidence>
<dbReference type="PANTHER" id="PTHR45847:SF6">
    <property type="entry name" value="FATTY ACID AMIDE HYDROLASE"/>
    <property type="match status" value="1"/>
</dbReference>
<comment type="catalytic activity">
    <reaction evidence="26">
        <text>N-docosanoyl-ethanolamine + H2O = docosanoate + ethanolamine</text>
        <dbReference type="Rhea" id="RHEA:63128"/>
        <dbReference type="ChEBI" id="CHEBI:15377"/>
        <dbReference type="ChEBI" id="CHEBI:23858"/>
        <dbReference type="ChEBI" id="CHEBI:57603"/>
        <dbReference type="ChEBI" id="CHEBI:146186"/>
    </reaction>
    <physiologicalReaction direction="left-to-right" evidence="26">
        <dbReference type="Rhea" id="RHEA:63129"/>
    </physiologicalReaction>
</comment>
<evidence type="ECO:0000256" key="9">
    <source>
        <dbReference type="ARBA" id="ARBA00047476"/>
    </source>
</evidence>
<comment type="catalytic activity">
    <reaction evidence="9">
        <text>2-(5Z,8Z,11Z,14Z-eicosatetraenoyl)-glycerol + H2O = glycerol + (5Z,8Z,11Z,14Z)-eicosatetraenoate + H(+)</text>
        <dbReference type="Rhea" id="RHEA:26132"/>
        <dbReference type="ChEBI" id="CHEBI:15377"/>
        <dbReference type="ChEBI" id="CHEBI:15378"/>
        <dbReference type="ChEBI" id="CHEBI:17754"/>
        <dbReference type="ChEBI" id="CHEBI:32395"/>
        <dbReference type="ChEBI" id="CHEBI:52392"/>
    </reaction>
    <physiologicalReaction direction="left-to-right" evidence="9">
        <dbReference type="Rhea" id="RHEA:26133"/>
    </physiologicalReaction>
</comment>
<evidence type="ECO:0000259" key="40">
    <source>
        <dbReference type="Pfam" id="PF01425"/>
    </source>
</evidence>
<evidence type="ECO:0000256" key="20">
    <source>
        <dbReference type="ARBA" id="ARBA00051454"/>
    </source>
</evidence>
<comment type="catalytic activity">
    <reaction evidence="14">
        <text>1-O-methyl-(5Z,8Z,11Z,14Z)-eicosatetraenoate + H2O = methanol + (5Z,8Z,11Z,14Z)-eicosatetraenoate + H(+)</text>
        <dbReference type="Rhea" id="RHEA:63052"/>
        <dbReference type="ChEBI" id="CHEBI:15377"/>
        <dbReference type="ChEBI" id="CHEBI:15378"/>
        <dbReference type="ChEBI" id="CHEBI:17790"/>
        <dbReference type="ChEBI" id="CHEBI:32395"/>
        <dbReference type="ChEBI" id="CHEBI:78033"/>
    </reaction>
    <physiologicalReaction direction="left-to-right" evidence="14">
        <dbReference type="Rhea" id="RHEA:63053"/>
    </physiologicalReaction>
</comment>
<evidence type="ECO:0000256" key="21">
    <source>
        <dbReference type="ARBA" id="ARBA00051492"/>
    </source>
</evidence>
<comment type="catalytic activity">
    <reaction evidence="28">
        <text>N-(15Z-tetracosenoyl)-taurine + H2O = (15Z)-tetracosenoate + taurine</text>
        <dbReference type="Rhea" id="RHEA:63160"/>
        <dbReference type="ChEBI" id="CHEBI:15377"/>
        <dbReference type="ChEBI" id="CHEBI:32392"/>
        <dbReference type="ChEBI" id="CHEBI:146198"/>
        <dbReference type="ChEBI" id="CHEBI:507393"/>
    </reaction>
    <physiologicalReaction direction="left-to-right" evidence="28">
        <dbReference type="Rhea" id="RHEA:63161"/>
    </physiologicalReaction>
</comment>
<dbReference type="PROSITE" id="PS00571">
    <property type="entry name" value="AMIDASES"/>
    <property type="match status" value="1"/>
</dbReference>
<evidence type="ECO:0000256" key="25">
    <source>
        <dbReference type="ARBA" id="ARBA00052426"/>
    </source>
</evidence>
<dbReference type="GO" id="GO:0017064">
    <property type="term" value="F:fatty acid amide hydrolase activity"/>
    <property type="evidence" value="ECO:0007669"/>
    <property type="project" value="UniProtKB-EC"/>
</dbReference>
<comment type="catalytic activity">
    <reaction evidence="17">
        <text>(5Z,8Z,11Z,14Z)-eicosatetraenamide + H2O = (5Z,8Z,11Z,14Z)-eicosatetraenoate + NH4(+)</text>
        <dbReference type="Rhea" id="RHEA:63016"/>
        <dbReference type="ChEBI" id="CHEBI:15377"/>
        <dbReference type="ChEBI" id="CHEBI:28938"/>
        <dbReference type="ChEBI" id="CHEBI:32395"/>
        <dbReference type="ChEBI" id="CHEBI:137830"/>
    </reaction>
    <physiologicalReaction direction="left-to-right" evidence="17">
        <dbReference type="Rhea" id="RHEA:63017"/>
    </physiologicalReaction>
</comment>
<comment type="catalytic activity">
    <reaction evidence="1">
        <text>(9Z)-octadecenamide + H2O = (9Z)-octadecenoate + NH4(+)</text>
        <dbReference type="Rhea" id="RHEA:26506"/>
        <dbReference type="ChEBI" id="CHEBI:15377"/>
        <dbReference type="ChEBI" id="CHEBI:28938"/>
        <dbReference type="ChEBI" id="CHEBI:30823"/>
        <dbReference type="ChEBI" id="CHEBI:116314"/>
        <dbReference type="EC" id="3.5.1.99"/>
    </reaction>
    <physiologicalReaction direction="left-to-right" evidence="1">
        <dbReference type="Rhea" id="RHEA:26507"/>
    </physiologicalReaction>
</comment>
<evidence type="ECO:0000256" key="19">
    <source>
        <dbReference type="ARBA" id="ARBA00051346"/>
    </source>
</evidence>
<comment type="similarity">
    <text evidence="2">Belongs to the amidase family.</text>
</comment>
<keyword evidence="6" id="KW-0442">Lipid degradation</keyword>
<evidence type="ECO:0000256" key="33">
    <source>
        <dbReference type="ARBA" id="ARBA00052906"/>
    </source>
</evidence>
<evidence type="ECO:0000256" key="2">
    <source>
        <dbReference type="ARBA" id="ARBA00009199"/>
    </source>
</evidence>
<comment type="catalytic activity">
    <reaction evidence="8">
        <text>(9Z)-octadecenoate + glycine = N-(9Z-octadecenoyl)glycine + H2O</text>
        <dbReference type="Rhea" id="RHEA:51316"/>
        <dbReference type="ChEBI" id="CHEBI:15377"/>
        <dbReference type="ChEBI" id="CHEBI:30823"/>
        <dbReference type="ChEBI" id="CHEBI:57305"/>
        <dbReference type="ChEBI" id="CHEBI:133992"/>
    </reaction>
    <physiologicalReaction direction="right-to-left" evidence="8">
        <dbReference type="Rhea" id="RHEA:51318"/>
    </physiologicalReaction>
</comment>
<evidence type="ECO:0000256" key="29">
    <source>
        <dbReference type="ARBA" id="ARBA00052634"/>
    </source>
</evidence>
<evidence type="ECO:0000256" key="36">
    <source>
        <dbReference type="ARBA" id="ARBA00077157"/>
    </source>
</evidence>
<dbReference type="Gene3D" id="3.90.1300.10">
    <property type="entry name" value="Amidase signature (AS) domain"/>
    <property type="match status" value="1"/>
</dbReference>
<evidence type="ECO:0000313" key="42">
    <source>
        <dbReference type="Proteomes" id="UP001311232"/>
    </source>
</evidence>
<evidence type="ECO:0000256" key="3">
    <source>
        <dbReference type="ARBA" id="ARBA00012112"/>
    </source>
</evidence>
<evidence type="ECO:0000256" key="23">
    <source>
        <dbReference type="ARBA" id="ARBA00052289"/>
    </source>
</evidence>
<evidence type="ECO:0000256" key="22">
    <source>
        <dbReference type="ARBA" id="ARBA00051914"/>
    </source>
</evidence>
<feature type="active site" description="Charge relay system" evidence="38">
    <location>
        <position position="226"/>
    </location>
</feature>
<evidence type="ECO:0000256" key="39">
    <source>
        <dbReference type="PIRSR" id="PIRSR001221-2"/>
    </source>
</evidence>
<evidence type="ECO:0000256" key="11">
    <source>
        <dbReference type="ARBA" id="ARBA00048606"/>
    </source>
</evidence>
<comment type="catalytic activity">
    <reaction evidence="21">
        <text>N-tetracosanoyl-taurine + H2O = tetracosanoate + taurine</text>
        <dbReference type="Rhea" id="RHEA:63140"/>
        <dbReference type="ChEBI" id="CHEBI:15377"/>
        <dbReference type="ChEBI" id="CHEBI:31014"/>
        <dbReference type="ChEBI" id="CHEBI:132049"/>
        <dbReference type="ChEBI" id="CHEBI:507393"/>
    </reaction>
    <physiologicalReaction direction="left-to-right" evidence="21">
        <dbReference type="Rhea" id="RHEA:63141"/>
    </physiologicalReaction>
</comment>
<feature type="binding site" evidence="39">
    <location>
        <begin position="247"/>
        <end position="250"/>
    </location>
    <ligand>
        <name>substrate</name>
    </ligand>
</feature>
<dbReference type="GO" id="GO:0004040">
    <property type="term" value="F:amidase activity"/>
    <property type="evidence" value="ECO:0007669"/>
    <property type="project" value="TreeGrafter"/>
</dbReference>
<evidence type="ECO:0000256" key="34">
    <source>
        <dbReference type="ARBA" id="ARBA00073178"/>
    </source>
</evidence>
<dbReference type="AlphaFoldDB" id="A0AAV9S5J4"/>